<dbReference type="GO" id="GO:0009102">
    <property type="term" value="P:biotin biosynthetic process"/>
    <property type="evidence" value="ECO:0007669"/>
    <property type="project" value="TreeGrafter"/>
</dbReference>
<evidence type="ECO:0000256" key="2">
    <source>
        <dbReference type="ARBA" id="ARBA00022679"/>
    </source>
</evidence>
<dbReference type="OrthoDB" id="9807157at2"/>
<comment type="cofactor">
    <cofactor evidence="1">
        <name>pyridoxal 5'-phosphate</name>
        <dbReference type="ChEBI" id="CHEBI:597326"/>
    </cofactor>
</comment>
<reference evidence="5 6" key="1">
    <citation type="journal article" date="2019" name="Biochem. Eng. J.">
        <title>Metabolic engineering of the marine bacteria Neptunomonas concharum for the production of acetoin and meso-2,3-butanediol from acetate.</title>
        <authorList>
            <person name="Li W."/>
            <person name="Pu N."/>
            <person name="Liu C.-X."/>
            <person name="Yuan Q.-P."/>
            <person name="Li Z.-J."/>
        </authorList>
    </citation>
    <scope>NUCLEOTIDE SEQUENCE [LARGE SCALE GENOMIC DNA]</scope>
    <source>
        <strain evidence="5 6">JCM17730</strain>
    </source>
</reference>
<dbReference type="Pfam" id="PF00155">
    <property type="entry name" value="Aminotran_1_2"/>
    <property type="match status" value="1"/>
</dbReference>
<dbReference type="InterPro" id="IPR015422">
    <property type="entry name" value="PyrdxlP-dep_Trfase_small"/>
</dbReference>
<feature type="domain" description="Aminotransferase class I/classII large" evidence="4">
    <location>
        <begin position="91"/>
        <end position="434"/>
    </location>
</feature>
<evidence type="ECO:0000259" key="4">
    <source>
        <dbReference type="Pfam" id="PF00155"/>
    </source>
</evidence>
<accession>A0A5P1R8I3</accession>
<dbReference type="InterPro" id="IPR050087">
    <property type="entry name" value="AON_synthase_class-II"/>
</dbReference>
<keyword evidence="5" id="KW-0032">Aminotransferase</keyword>
<dbReference type="InterPro" id="IPR015421">
    <property type="entry name" value="PyrdxlP-dep_Trfase_major"/>
</dbReference>
<organism evidence="5 6">
    <name type="scientific">Neptunomonas concharum</name>
    <dbReference type="NCBI Taxonomy" id="1031538"/>
    <lineage>
        <taxon>Bacteria</taxon>
        <taxon>Pseudomonadati</taxon>
        <taxon>Pseudomonadota</taxon>
        <taxon>Gammaproteobacteria</taxon>
        <taxon>Oceanospirillales</taxon>
        <taxon>Oceanospirillaceae</taxon>
        <taxon>Neptunomonas</taxon>
    </lineage>
</organism>
<keyword evidence="2 5" id="KW-0808">Transferase</keyword>
<dbReference type="EMBL" id="CP043869">
    <property type="protein sequence ID" value="QEQ95883.1"/>
    <property type="molecule type" value="Genomic_DNA"/>
</dbReference>
<name>A0A5P1R8I3_9GAMM</name>
<dbReference type="GO" id="GO:0008710">
    <property type="term" value="F:8-amino-7-oxononanoate synthase activity"/>
    <property type="evidence" value="ECO:0007669"/>
    <property type="project" value="TreeGrafter"/>
</dbReference>
<evidence type="ECO:0000313" key="5">
    <source>
        <dbReference type="EMBL" id="QEQ95883.1"/>
    </source>
</evidence>
<sequence length="439" mass="48319">MNSKLSQQLKEKLIQQTLKHKLKKAESPNTGIGSLIRANQQEQKYCQFDQLPGYQQMTIIREGAHSLGITSPFFRVHQGNAGATSYIDDQEMINFASYNYLDLSGHPDVNEAAVKAINQYGTSVSASRIVSGERPVHRTLETAIAECYEVDDAVVFVSGHATNVSTIGHLFGPKDLIIHDEFSHNSLLVGAKLSGAKRLSFPHNNLAALEKTLLEHRTQFERVLIVTEGMFSMDGDFPDLNKLVEIKNRFSAFLMVDEAHSFGVLGSTGKGLREHFQIAGREVDIWMGTLSKTLAGCGGYIAGESALIEHLRYMAPGFLYSVGIPAPTAAASLAALHLMQQEPERIKKLHHISQFFLKQAKDMGFNTGSSEGIAIIAIIFGSSMRAANASDTLFKQGINVQPIVYPAVPERSARLRFFLSCEHTEAQVMKTLAHLKAFI</sequence>
<dbReference type="InterPro" id="IPR015424">
    <property type="entry name" value="PyrdxlP-dep_Trfase"/>
</dbReference>
<dbReference type="Gene3D" id="3.90.1150.10">
    <property type="entry name" value="Aspartate Aminotransferase, domain 1"/>
    <property type="match status" value="1"/>
</dbReference>
<keyword evidence="3" id="KW-0663">Pyridoxal phosphate</keyword>
<protein>
    <submittedName>
        <fullName evidence="5">Aminotransferase class I/II-fold pyridoxal phosphate-dependent enzyme</fullName>
    </submittedName>
</protein>
<dbReference type="AlphaFoldDB" id="A0A5P1R8I3"/>
<dbReference type="Gene3D" id="3.40.640.10">
    <property type="entry name" value="Type I PLP-dependent aspartate aminotransferase-like (Major domain)"/>
    <property type="match status" value="1"/>
</dbReference>
<evidence type="ECO:0000256" key="3">
    <source>
        <dbReference type="ARBA" id="ARBA00022898"/>
    </source>
</evidence>
<proteinExistence type="predicted"/>
<gene>
    <name evidence="5" type="ORF">F0U83_03720</name>
</gene>
<dbReference type="PANTHER" id="PTHR13693">
    <property type="entry name" value="CLASS II AMINOTRANSFERASE/8-AMINO-7-OXONONANOATE SYNTHASE"/>
    <property type="match status" value="1"/>
</dbReference>
<dbReference type="RefSeq" id="WP_138986587.1">
    <property type="nucleotide sequence ID" value="NZ_CP043869.1"/>
</dbReference>
<dbReference type="InterPro" id="IPR004839">
    <property type="entry name" value="Aminotransferase_I/II_large"/>
</dbReference>
<dbReference type="CDD" id="cd06454">
    <property type="entry name" value="KBL_like"/>
    <property type="match status" value="1"/>
</dbReference>
<dbReference type="PANTHER" id="PTHR13693:SF100">
    <property type="entry name" value="8-AMINO-7-OXONONANOATE SYNTHASE"/>
    <property type="match status" value="1"/>
</dbReference>
<evidence type="ECO:0000313" key="6">
    <source>
        <dbReference type="Proteomes" id="UP000324760"/>
    </source>
</evidence>
<keyword evidence="6" id="KW-1185">Reference proteome</keyword>
<dbReference type="GO" id="GO:0030170">
    <property type="term" value="F:pyridoxal phosphate binding"/>
    <property type="evidence" value="ECO:0007669"/>
    <property type="project" value="InterPro"/>
</dbReference>
<dbReference type="KEGG" id="ncu:F0U83_03720"/>
<dbReference type="SUPFAM" id="SSF53383">
    <property type="entry name" value="PLP-dependent transferases"/>
    <property type="match status" value="1"/>
</dbReference>
<evidence type="ECO:0000256" key="1">
    <source>
        <dbReference type="ARBA" id="ARBA00001933"/>
    </source>
</evidence>
<dbReference type="Proteomes" id="UP000324760">
    <property type="component" value="Chromosome"/>
</dbReference>
<dbReference type="GO" id="GO:0008483">
    <property type="term" value="F:transaminase activity"/>
    <property type="evidence" value="ECO:0007669"/>
    <property type="project" value="UniProtKB-KW"/>
</dbReference>